<protein>
    <submittedName>
        <fullName evidence="10">ABC transporter permease subunit</fullName>
    </submittedName>
</protein>
<dbReference type="NCBIfam" id="TIGR01726">
    <property type="entry name" value="HEQRo_perm_3TM"/>
    <property type="match status" value="1"/>
</dbReference>
<feature type="transmembrane region" description="Helical" evidence="9">
    <location>
        <begin position="157"/>
        <end position="178"/>
    </location>
</feature>
<dbReference type="Gene3D" id="1.10.3720.10">
    <property type="entry name" value="MetI-like"/>
    <property type="match status" value="1"/>
</dbReference>
<feature type="transmembrane region" description="Helical" evidence="9">
    <location>
        <begin position="83"/>
        <end position="107"/>
    </location>
</feature>
<organism evidence="10 11">
    <name type="scientific">Agrobacterium tumefaciens</name>
    <dbReference type="NCBI Taxonomy" id="358"/>
    <lineage>
        <taxon>Bacteria</taxon>
        <taxon>Pseudomonadati</taxon>
        <taxon>Pseudomonadota</taxon>
        <taxon>Alphaproteobacteria</taxon>
        <taxon>Hyphomicrobiales</taxon>
        <taxon>Rhizobiaceae</taxon>
        <taxon>Rhizobium/Agrobacterium group</taxon>
        <taxon>Agrobacterium</taxon>
        <taxon>Agrobacterium tumefaciens complex</taxon>
    </lineage>
</organism>
<evidence type="ECO:0000256" key="9">
    <source>
        <dbReference type="RuleBase" id="RU363032"/>
    </source>
</evidence>
<evidence type="ECO:0000256" key="7">
    <source>
        <dbReference type="ARBA" id="ARBA00022989"/>
    </source>
</evidence>
<dbReference type="GO" id="GO:0043190">
    <property type="term" value="C:ATP-binding cassette (ABC) transporter complex"/>
    <property type="evidence" value="ECO:0007669"/>
    <property type="project" value="InterPro"/>
</dbReference>
<dbReference type="GO" id="GO:0006865">
    <property type="term" value="P:amino acid transport"/>
    <property type="evidence" value="ECO:0007669"/>
    <property type="project" value="TreeGrafter"/>
</dbReference>
<proteinExistence type="inferred from homology"/>
<dbReference type="InterPro" id="IPR035906">
    <property type="entry name" value="MetI-like_sf"/>
</dbReference>
<keyword evidence="3 9" id="KW-0813">Transport</keyword>
<keyword evidence="7 9" id="KW-1133">Transmembrane helix</keyword>
<dbReference type="GO" id="GO:0022857">
    <property type="term" value="F:transmembrane transporter activity"/>
    <property type="evidence" value="ECO:0007669"/>
    <property type="project" value="InterPro"/>
</dbReference>
<keyword evidence="6 9" id="KW-0812">Transmembrane</keyword>
<reference evidence="10 11" key="1">
    <citation type="journal article" date="2019" name="Appl. Microbiol. Biotechnol.">
        <title>Differential efficiency of wild type rhizogenic strains for rol gene transformation of plants.</title>
        <authorList>
            <person name="Desmet S."/>
            <person name="De Keyser E."/>
            <person name="Van Vaerenbergh J."/>
            <person name="Baeyen S."/>
            <person name="Van Huylenbroeck J."/>
            <person name="Geelen D."/>
            <person name="Dhooghe E."/>
        </authorList>
    </citation>
    <scope>NUCLEOTIDE SEQUENCE [LARGE SCALE GENOMIC DNA]</scope>
    <source>
        <strain evidence="10 11">MAFF210266</strain>
    </source>
</reference>
<dbReference type="EMBL" id="SGOE01000009">
    <property type="protein sequence ID" value="TRB03200.1"/>
    <property type="molecule type" value="Genomic_DNA"/>
</dbReference>
<keyword evidence="4" id="KW-1003">Cell membrane</keyword>
<dbReference type="PROSITE" id="PS50928">
    <property type="entry name" value="ABC_TM1"/>
    <property type="match status" value="1"/>
</dbReference>
<evidence type="ECO:0000256" key="1">
    <source>
        <dbReference type="ARBA" id="ARBA00004429"/>
    </source>
</evidence>
<comment type="subcellular location">
    <subcellularLocation>
        <location evidence="1">Cell inner membrane</location>
        <topology evidence="1">Multi-pass membrane protein</topology>
    </subcellularLocation>
    <subcellularLocation>
        <location evidence="9">Cell membrane</location>
        <topology evidence="9">Multi-pass membrane protein</topology>
    </subcellularLocation>
</comment>
<evidence type="ECO:0000256" key="8">
    <source>
        <dbReference type="ARBA" id="ARBA00023136"/>
    </source>
</evidence>
<name>A0A546YUA6_AGRTU</name>
<sequence>MTYLEIASEVARGIPVSLGVAVGGIVIGCVLACFLVMARLSRNNVSRFLSWIFLEIIRCIPMIALLFLLYYGLSQFSAVRSSIFWPILREPLWCAIIALSLKACAYISEIYRIGIMSVPEGEILAARSFGFKGFRLYRSIIVSHAARIVLPALSNEFVVLIKASSLASLITLMDITGLASGLASELFQPLPALTVAAIYYLVFNTLVLSAFQHLERRLAI</sequence>
<evidence type="ECO:0000256" key="2">
    <source>
        <dbReference type="ARBA" id="ARBA00010072"/>
    </source>
</evidence>
<feature type="transmembrane region" description="Helical" evidence="9">
    <location>
        <begin position="14"/>
        <end position="36"/>
    </location>
</feature>
<evidence type="ECO:0000256" key="6">
    <source>
        <dbReference type="ARBA" id="ARBA00022692"/>
    </source>
</evidence>
<dbReference type="CDD" id="cd06261">
    <property type="entry name" value="TM_PBP2"/>
    <property type="match status" value="1"/>
</dbReference>
<evidence type="ECO:0000256" key="5">
    <source>
        <dbReference type="ARBA" id="ARBA00022519"/>
    </source>
</evidence>
<dbReference type="Proteomes" id="UP000317023">
    <property type="component" value="Unassembled WGS sequence"/>
</dbReference>
<dbReference type="InterPro" id="IPR043429">
    <property type="entry name" value="ArtM/GltK/GlnP/TcyL/YhdX-like"/>
</dbReference>
<evidence type="ECO:0000313" key="10">
    <source>
        <dbReference type="EMBL" id="TRB03200.1"/>
    </source>
</evidence>
<dbReference type="SUPFAM" id="SSF161098">
    <property type="entry name" value="MetI-like"/>
    <property type="match status" value="1"/>
</dbReference>
<dbReference type="PANTHER" id="PTHR30614:SF10">
    <property type="entry name" value="ARGININE ABC TRANSPORTER PERMEASE PROTEIN ARTM"/>
    <property type="match status" value="1"/>
</dbReference>
<evidence type="ECO:0000256" key="4">
    <source>
        <dbReference type="ARBA" id="ARBA00022475"/>
    </source>
</evidence>
<gene>
    <name evidence="10" type="ORF">EXN61_22940</name>
</gene>
<dbReference type="PANTHER" id="PTHR30614">
    <property type="entry name" value="MEMBRANE COMPONENT OF AMINO ACID ABC TRANSPORTER"/>
    <property type="match status" value="1"/>
</dbReference>
<dbReference type="InterPro" id="IPR010065">
    <property type="entry name" value="AA_ABC_transptr_permease_3TM"/>
</dbReference>
<accession>A0A546YUA6</accession>
<keyword evidence="8 9" id="KW-0472">Membrane</keyword>
<feature type="transmembrane region" description="Helical" evidence="9">
    <location>
        <begin position="48"/>
        <end position="71"/>
    </location>
</feature>
<comment type="similarity">
    <text evidence="2">Belongs to the binding-protein-dependent transport system permease family. HisMQ subfamily.</text>
</comment>
<comment type="caution">
    <text evidence="10">The sequence shown here is derived from an EMBL/GenBank/DDBJ whole genome shotgun (WGS) entry which is preliminary data.</text>
</comment>
<dbReference type="AlphaFoldDB" id="A0A546YUA6"/>
<evidence type="ECO:0000256" key="3">
    <source>
        <dbReference type="ARBA" id="ARBA00022448"/>
    </source>
</evidence>
<dbReference type="RefSeq" id="WP_010900216.1">
    <property type="nucleotide sequence ID" value="NZ_SGOD01000007.1"/>
</dbReference>
<dbReference type="Pfam" id="PF00528">
    <property type="entry name" value="BPD_transp_1"/>
    <property type="match status" value="1"/>
</dbReference>
<keyword evidence="5" id="KW-0997">Cell inner membrane</keyword>
<dbReference type="InterPro" id="IPR000515">
    <property type="entry name" value="MetI-like"/>
</dbReference>
<evidence type="ECO:0000313" key="11">
    <source>
        <dbReference type="Proteomes" id="UP000317023"/>
    </source>
</evidence>
<feature type="transmembrane region" description="Helical" evidence="9">
    <location>
        <begin position="190"/>
        <end position="211"/>
    </location>
</feature>